<reference evidence="1 2" key="1">
    <citation type="submission" date="2019-04" db="EMBL/GenBank/DDBJ databases">
        <title>Bacillus sediminilitoris sp. nov., isolated from a tidal flat sediment on the East China Sea.</title>
        <authorList>
            <person name="Wei Y."/>
            <person name="Mao H."/>
            <person name="Fang J."/>
        </authorList>
    </citation>
    <scope>NUCLEOTIDE SEQUENCE [LARGE SCALE GENOMIC DNA]</scope>
    <source>
        <strain evidence="1 2">DSL-17</strain>
    </source>
</reference>
<protein>
    <submittedName>
        <fullName evidence="1">Uncharacterized protein</fullName>
    </submittedName>
</protein>
<dbReference type="Proteomes" id="UP000310334">
    <property type="component" value="Unassembled WGS sequence"/>
</dbReference>
<name>A0A4V3WEQ1_9BACI</name>
<proteinExistence type="predicted"/>
<dbReference type="OrthoDB" id="2903742at2"/>
<dbReference type="RefSeq" id="WP_136356947.1">
    <property type="nucleotide sequence ID" value="NZ_CP046266.1"/>
</dbReference>
<gene>
    <name evidence="1" type="ORF">E6W99_19565</name>
</gene>
<evidence type="ECO:0000313" key="1">
    <source>
        <dbReference type="EMBL" id="THF77187.1"/>
    </source>
</evidence>
<sequence>MKNLADLNSQYETILHLNISDNEKDKKLAFLMDYMEKHFNIPTLRNVEWEKENKAVIALYRKYQ</sequence>
<dbReference type="EMBL" id="SSNT01000016">
    <property type="protein sequence ID" value="THF77187.1"/>
    <property type="molecule type" value="Genomic_DNA"/>
</dbReference>
<comment type="caution">
    <text evidence="1">The sequence shown here is derived from an EMBL/GenBank/DDBJ whole genome shotgun (WGS) entry which is preliminary data.</text>
</comment>
<dbReference type="AlphaFoldDB" id="A0A4V3WEQ1"/>
<keyword evidence="2" id="KW-1185">Reference proteome</keyword>
<accession>A0A4V3WEQ1</accession>
<evidence type="ECO:0000313" key="2">
    <source>
        <dbReference type="Proteomes" id="UP000310334"/>
    </source>
</evidence>
<organism evidence="1 2">
    <name type="scientific">Metabacillus sediminilitoris</name>
    <dbReference type="NCBI Taxonomy" id="2567941"/>
    <lineage>
        <taxon>Bacteria</taxon>
        <taxon>Bacillati</taxon>
        <taxon>Bacillota</taxon>
        <taxon>Bacilli</taxon>
        <taxon>Bacillales</taxon>
        <taxon>Bacillaceae</taxon>
        <taxon>Metabacillus</taxon>
    </lineage>
</organism>